<dbReference type="InParanoid" id="A0A1V9XRS7"/>
<protein>
    <recommendedName>
        <fullName evidence="2">NadR/Ttd14 AAA domain-containing protein</fullName>
    </recommendedName>
</protein>
<dbReference type="Proteomes" id="UP000192247">
    <property type="component" value="Unassembled WGS sequence"/>
</dbReference>
<dbReference type="FunCoup" id="A0A1V9XRS7">
    <property type="interactions" value="255"/>
</dbReference>
<dbReference type="GO" id="GO:0045494">
    <property type="term" value="P:photoreceptor cell maintenance"/>
    <property type="evidence" value="ECO:0007669"/>
    <property type="project" value="TreeGrafter"/>
</dbReference>
<dbReference type="GO" id="GO:0070300">
    <property type="term" value="F:phosphatidic acid binding"/>
    <property type="evidence" value="ECO:0007669"/>
    <property type="project" value="TreeGrafter"/>
</dbReference>
<dbReference type="EMBL" id="MNPL01005170">
    <property type="protein sequence ID" value="OQR76204.1"/>
    <property type="molecule type" value="Genomic_DNA"/>
</dbReference>
<keyword evidence="4" id="KW-1185">Reference proteome</keyword>
<evidence type="ECO:0000313" key="4">
    <source>
        <dbReference type="Proteomes" id="UP000192247"/>
    </source>
</evidence>
<reference evidence="3 4" key="1">
    <citation type="journal article" date="2017" name="Gigascience">
        <title>Draft genome of the honey bee ectoparasitic mite, Tropilaelaps mercedesae, is shaped by the parasitic life history.</title>
        <authorList>
            <person name="Dong X."/>
            <person name="Armstrong S.D."/>
            <person name="Xia D."/>
            <person name="Makepeace B.L."/>
            <person name="Darby A.C."/>
            <person name="Kadowaki T."/>
        </authorList>
    </citation>
    <scope>NUCLEOTIDE SEQUENCE [LARGE SCALE GENOMIC DNA]</scope>
    <source>
        <strain evidence="3">Wuxi-XJTLU</strain>
    </source>
</reference>
<dbReference type="GO" id="GO:0005525">
    <property type="term" value="F:GTP binding"/>
    <property type="evidence" value="ECO:0007669"/>
    <property type="project" value="TreeGrafter"/>
</dbReference>
<dbReference type="Gene3D" id="3.40.50.300">
    <property type="entry name" value="P-loop containing nucleotide triphosphate hydrolases"/>
    <property type="match status" value="1"/>
</dbReference>
<feature type="region of interest" description="Disordered" evidence="1">
    <location>
        <begin position="1"/>
        <end position="21"/>
    </location>
</feature>
<comment type="caution">
    <text evidence="3">The sequence shown here is derived from an EMBL/GenBank/DDBJ whole genome shotgun (WGS) entry which is preliminary data.</text>
</comment>
<evidence type="ECO:0000313" key="3">
    <source>
        <dbReference type="EMBL" id="OQR76204.1"/>
    </source>
</evidence>
<name>A0A1V9XRS7_9ACAR</name>
<dbReference type="InterPro" id="IPR027417">
    <property type="entry name" value="P-loop_NTPase"/>
</dbReference>
<organism evidence="3 4">
    <name type="scientific">Tropilaelaps mercedesae</name>
    <dbReference type="NCBI Taxonomy" id="418985"/>
    <lineage>
        <taxon>Eukaryota</taxon>
        <taxon>Metazoa</taxon>
        <taxon>Ecdysozoa</taxon>
        <taxon>Arthropoda</taxon>
        <taxon>Chelicerata</taxon>
        <taxon>Arachnida</taxon>
        <taxon>Acari</taxon>
        <taxon>Parasitiformes</taxon>
        <taxon>Mesostigmata</taxon>
        <taxon>Gamasina</taxon>
        <taxon>Dermanyssoidea</taxon>
        <taxon>Laelapidae</taxon>
        <taxon>Tropilaelaps</taxon>
    </lineage>
</organism>
<dbReference type="SUPFAM" id="SSF55154">
    <property type="entry name" value="CYTH-like phosphatases"/>
    <property type="match status" value="1"/>
</dbReference>
<dbReference type="InterPro" id="IPR053227">
    <property type="entry name" value="TRPL-trafficking_regulator"/>
</dbReference>
<feature type="domain" description="NadR/Ttd14 AAA" evidence="2">
    <location>
        <begin position="32"/>
        <end position="214"/>
    </location>
</feature>
<dbReference type="AlphaFoldDB" id="A0A1V9XRS7"/>
<dbReference type="Pfam" id="PF13521">
    <property type="entry name" value="AAA_28"/>
    <property type="match status" value="1"/>
</dbReference>
<dbReference type="OrthoDB" id="6375174at2759"/>
<dbReference type="PANTHER" id="PTHR34932:SF1">
    <property type="entry name" value="TRPL TRANSLOCATION DEFECT PROTEIN 14"/>
    <property type="match status" value="1"/>
</dbReference>
<feature type="region of interest" description="Disordered" evidence="1">
    <location>
        <begin position="428"/>
        <end position="449"/>
    </location>
</feature>
<accession>A0A1V9XRS7</accession>
<sequence length="449" mass="51290">MPPFNQKGKFPSGGSTTSGMSIEEDRNHVVFKLVLTGGPCSGKTTGQARLSTFLENYGWKVYRVPEAATVLLGGGVRFPELNAEQVENFQENLLLTMMAMERTFFELAHSSNKNCVVICDRGTMDPSAFVDRPTWNRIIKKNGFNEIDLRDNRYNQIVHLVSAAKGAEKFYSIEDNAARFEDLELARTRDDMASKAWVGHPYIEVIDNSTDFEAKMRRLIDCVCRKIGVDLGDRLAPNSRKIKFLIRRLPEDDSVFPAFQDFEVIHDYLVSPDPQRIQSRLRKRGRNGHWSYTYTQRKRESPDSQVIELKRTISHRDYTNMLAQRDPSRLTVFKRRRCFIWNNYSFQLDMYRPPCNPRCEDLIILEVYTSAADTSKVPPDWLDVIREVTDDPQYSMYNLARLDSSSASSLGPQQMSDSVIMASCLNNVTNGRPGESSKQARTSKRGSNA</sequence>
<dbReference type="PANTHER" id="PTHR34932">
    <property type="entry name" value="TRPL TRANSLOCATION DEFECT PROTEIN 14"/>
    <property type="match status" value="1"/>
</dbReference>
<evidence type="ECO:0000259" key="2">
    <source>
        <dbReference type="Pfam" id="PF13521"/>
    </source>
</evidence>
<dbReference type="SUPFAM" id="SSF52540">
    <property type="entry name" value="P-loop containing nucleoside triphosphate hydrolases"/>
    <property type="match status" value="1"/>
</dbReference>
<proteinExistence type="predicted"/>
<dbReference type="InterPro" id="IPR033469">
    <property type="entry name" value="CYTH-like_dom_sf"/>
</dbReference>
<dbReference type="Gene3D" id="2.40.320.10">
    <property type="entry name" value="Hypothetical Protein Pfu-838710-001"/>
    <property type="match status" value="1"/>
</dbReference>
<gene>
    <name evidence="3" type="ORF">BIW11_03121</name>
</gene>
<dbReference type="GO" id="GO:0035091">
    <property type="term" value="F:phosphatidylinositol binding"/>
    <property type="evidence" value="ECO:0007669"/>
    <property type="project" value="TreeGrafter"/>
</dbReference>
<evidence type="ECO:0000256" key="1">
    <source>
        <dbReference type="SAM" id="MobiDB-lite"/>
    </source>
</evidence>
<dbReference type="InterPro" id="IPR038727">
    <property type="entry name" value="NadR/Ttd14_AAA_dom"/>
</dbReference>